<feature type="signal peptide" evidence="1">
    <location>
        <begin position="1"/>
        <end position="19"/>
    </location>
</feature>
<dbReference type="RefSeq" id="WP_175549895.1">
    <property type="nucleotide sequence ID" value="NZ_FQUM01000001.1"/>
</dbReference>
<accession>A0A1M4SMW7</accession>
<proteinExistence type="predicted"/>
<dbReference type="InterPro" id="IPR011047">
    <property type="entry name" value="Quinoprotein_ADH-like_sf"/>
</dbReference>
<dbReference type="Proteomes" id="UP000184164">
    <property type="component" value="Unassembled WGS sequence"/>
</dbReference>
<sequence length="459" mass="49799">MRIFTLLLSFLLIGSVAFAQQLKVTSVWDISVNGTADWSSGIPIGGEVPSWMGATTERGMAYFDGKLYILSRKVSPLEIVVLDAETGNVLSSKPIDAEVVTGGTYPANDIVITPSGKILVSSLAIGHSSPFKVYQLTDNGEGYDATQLLEWYSTEVVDEVEQPAMRLGDSFAYFGDISEEEDGYIIVADATATLEQKVLKWNVQAGVVDPEPEVIVVSEVYPAPTTEGAVSKFGITPRIHPISNDLFWADGHSTMPALYNMQGELISTFTGEFKPLTSGISGVRFFSFKGKDFIIAPTTSHADLGYAPQAAFELFLIPEAGAEEADSIALFPERGLGANVNSSYAGPVHVDIQDDHVMMYIMSPNNGVAAFKLEEINTGFETINQATVNSIYPNPATDKVFVNVNKPTQIAVFNLAGSMVKSKFIESRNDFIDVSDLHPGMYFLKSQGGNNFTHKLIVR</sequence>
<dbReference type="NCBIfam" id="TIGR04183">
    <property type="entry name" value="Por_Secre_tail"/>
    <property type="match status" value="1"/>
</dbReference>
<protein>
    <submittedName>
        <fullName evidence="3">Por secretion system C-terminal sorting domain-containing protein</fullName>
    </submittedName>
</protein>
<dbReference type="EMBL" id="FQUM01000001">
    <property type="protein sequence ID" value="SHE33528.1"/>
    <property type="molecule type" value="Genomic_DNA"/>
</dbReference>
<reference evidence="3 4" key="1">
    <citation type="submission" date="2016-11" db="EMBL/GenBank/DDBJ databases">
        <authorList>
            <person name="Jaros S."/>
            <person name="Januszkiewicz K."/>
            <person name="Wedrychowicz H."/>
        </authorList>
    </citation>
    <scope>NUCLEOTIDE SEQUENCE [LARGE SCALE GENOMIC DNA]</scope>
    <source>
        <strain evidence="3 4">DSM 26910</strain>
    </source>
</reference>
<gene>
    <name evidence="3" type="ORF">SAMN05444274_10185</name>
</gene>
<feature type="domain" description="Secretion system C-terminal sorting" evidence="2">
    <location>
        <begin position="391"/>
        <end position="458"/>
    </location>
</feature>
<name>A0A1M4SMW7_9BACT</name>
<dbReference type="SUPFAM" id="SSF50998">
    <property type="entry name" value="Quinoprotein alcohol dehydrogenase-like"/>
    <property type="match status" value="1"/>
</dbReference>
<keyword evidence="4" id="KW-1185">Reference proteome</keyword>
<evidence type="ECO:0000313" key="4">
    <source>
        <dbReference type="Proteomes" id="UP000184164"/>
    </source>
</evidence>
<organism evidence="3 4">
    <name type="scientific">Mariniphaga anaerophila</name>
    <dbReference type="NCBI Taxonomy" id="1484053"/>
    <lineage>
        <taxon>Bacteria</taxon>
        <taxon>Pseudomonadati</taxon>
        <taxon>Bacteroidota</taxon>
        <taxon>Bacteroidia</taxon>
        <taxon>Marinilabiliales</taxon>
        <taxon>Prolixibacteraceae</taxon>
        <taxon>Mariniphaga</taxon>
    </lineage>
</organism>
<keyword evidence="1" id="KW-0732">Signal</keyword>
<evidence type="ECO:0000259" key="2">
    <source>
        <dbReference type="Pfam" id="PF18962"/>
    </source>
</evidence>
<dbReference type="Pfam" id="PF18962">
    <property type="entry name" value="Por_Secre_tail"/>
    <property type="match status" value="1"/>
</dbReference>
<dbReference type="InterPro" id="IPR026444">
    <property type="entry name" value="Secre_tail"/>
</dbReference>
<dbReference type="AlphaFoldDB" id="A0A1M4SMW7"/>
<evidence type="ECO:0000313" key="3">
    <source>
        <dbReference type="EMBL" id="SHE33528.1"/>
    </source>
</evidence>
<evidence type="ECO:0000256" key="1">
    <source>
        <dbReference type="SAM" id="SignalP"/>
    </source>
</evidence>
<feature type="chain" id="PRO_5009907367" evidence="1">
    <location>
        <begin position="20"/>
        <end position="459"/>
    </location>
</feature>
<dbReference type="STRING" id="1484053.SAMN05444274_10185"/>